<dbReference type="InterPro" id="IPR027417">
    <property type="entry name" value="P-loop_NTPase"/>
</dbReference>
<dbReference type="AlphaFoldDB" id="A0A9W3SFU1"/>
<dbReference type="GO" id="GO:0009409">
    <property type="term" value="P:response to cold"/>
    <property type="evidence" value="ECO:0007669"/>
    <property type="project" value="InterPro"/>
</dbReference>
<dbReference type="InterPro" id="IPR001650">
    <property type="entry name" value="Helicase_C-like"/>
</dbReference>
<dbReference type="Gene3D" id="3.40.50.300">
    <property type="entry name" value="P-loop containing nucleotide triphosphate hydrolases"/>
    <property type="match status" value="2"/>
</dbReference>
<dbReference type="InterPro" id="IPR050547">
    <property type="entry name" value="DEAD_box_RNA_helicases"/>
</dbReference>
<dbReference type="InterPro" id="IPR044742">
    <property type="entry name" value="DEAD/DEAH_RhlB"/>
</dbReference>
<sequence>MTQQTFTQYDFKPFLIDAVRELRFTEPTGIQQKIFPVVKKGVSVIGQSQTGSGKTHAYLLPTLNRINASREEVQLVITAPTRELAQQIYEEIVKLTKFCAEDQMITARCLIGGTDKQRSIEKLKKQPHIVVGTPGRIKDLVEEQALFVHKANTIIVDEADLMLDMGFIHDVDKIAARMPKNLQMLVFSATIPQKLKPFLKKYMENPEHIHINPKQVAAGNIEHYLVPSKHRNKIDLVNKMLLQFKPYLAVVFTNTKKMADQVADGLMERGLKVGRIHGDLSPRDRKKMMKQIRDLEFQYIVATDLAARGIDIEGISHVINYELPSDLDFFVHRVGRTARAGHSGIAVTIYDPANEEALDSLEKQRHIEFKHVDLRGDEWADLGERRRRKSRKKPNDELDVMATKVIKKPKKVKPNYKRKLATERDKVKRKYSNKKDKGFPLSFFNPANLNEEYSLFKYSYKFV</sequence>
<dbReference type="GO" id="GO:0033592">
    <property type="term" value="F:RNA strand annealing activity"/>
    <property type="evidence" value="ECO:0007669"/>
    <property type="project" value="TreeGrafter"/>
</dbReference>
<proteinExistence type="inferred from homology"/>
<comment type="catalytic activity">
    <reaction evidence="5">
        <text>ATP + H2O = ADP + phosphate + H(+)</text>
        <dbReference type="Rhea" id="RHEA:13065"/>
        <dbReference type="ChEBI" id="CHEBI:15377"/>
        <dbReference type="ChEBI" id="CHEBI:15378"/>
        <dbReference type="ChEBI" id="CHEBI:30616"/>
        <dbReference type="ChEBI" id="CHEBI:43474"/>
        <dbReference type="ChEBI" id="CHEBI:456216"/>
        <dbReference type="EC" id="3.6.4.13"/>
    </reaction>
</comment>
<dbReference type="CDD" id="cd18787">
    <property type="entry name" value="SF2_C_DEAD"/>
    <property type="match status" value="1"/>
</dbReference>
<dbReference type="RefSeq" id="WP_065485285.1">
    <property type="nucleotide sequence ID" value="NZ_CP015350.1"/>
</dbReference>
<comment type="function">
    <text evidence="5">Probable DEAD-box RNA helicase. May work in conjunction with the cold shock proteins to ensure proper initiation of transcription at low and optimal temperatures.</text>
</comment>
<dbReference type="SUPFAM" id="SSF52540">
    <property type="entry name" value="P-loop containing nucleoside triphosphate hydrolases"/>
    <property type="match status" value="1"/>
</dbReference>
<evidence type="ECO:0000313" key="10">
    <source>
        <dbReference type="EMBL" id="ANS50212.1"/>
    </source>
</evidence>
<evidence type="ECO:0000256" key="1">
    <source>
        <dbReference type="ARBA" id="ARBA00022741"/>
    </source>
</evidence>
<dbReference type="SMART" id="SM00487">
    <property type="entry name" value="DEXDc"/>
    <property type="match status" value="1"/>
</dbReference>
<dbReference type="Pfam" id="PF00270">
    <property type="entry name" value="DEAD"/>
    <property type="match status" value="1"/>
</dbReference>
<dbReference type="PROSITE" id="PS51192">
    <property type="entry name" value="HELICASE_ATP_BIND_1"/>
    <property type="match status" value="1"/>
</dbReference>
<dbReference type="GO" id="GO:0005829">
    <property type="term" value="C:cytosol"/>
    <property type="evidence" value="ECO:0007669"/>
    <property type="project" value="TreeGrafter"/>
</dbReference>
<dbReference type="Proteomes" id="UP000092743">
    <property type="component" value="Chromosome"/>
</dbReference>
<gene>
    <name evidence="5 10" type="primary">cshB</name>
    <name evidence="10" type="ORF">BT246_48770</name>
</gene>
<dbReference type="PROSITE" id="PS51195">
    <property type="entry name" value="Q_MOTIF"/>
    <property type="match status" value="1"/>
</dbReference>
<comment type="subcellular location">
    <subcellularLocation>
        <location evidence="5">Cytoplasm</location>
    </subcellularLocation>
</comment>
<dbReference type="EMBL" id="CP015350">
    <property type="protein sequence ID" value="ANS50212.1"/>
    <property type="molecule type" value="Genomic_DNA"/>
</dbReference>
<accession>A0A9W3SFU1</accession>
<evidence type="ECO:0000256" key="4">
    <source>
        <dbReference type="ARBA" id="ARBA00022840"/>
    </source>
</evidence>
<evidence type="ECO:0000256" key="5">
    <source>
        <dbReference type="HAMAP-Rule" id="MF_01494"/>
    </source>
</evidence>
<dbReference type="SMART" id="SM00490">
    <property type="entry name" value="HELICc"/>
    <property type="match status" value="1"/>
</dbReference>
<dbReference type="InterPro" id="IPR011545">
    <property type="entry name" value="DEAD/DEAH_box_helicase_dom"/>
</dbReference>
<dbReference type="InterPro" id="IPR014001">
    <property type="entry name" value="Helicase_ATP-bd"/>
</dbReference>
<keyword evidence="5" id="KW-0694">RNA-binding</keyword>
<feature type="domain" description="DEAD-box RNA helicase Q" evidence="9">
    <location>
        <begin position="4"/>
        <end position="32"/>
    </location>
</feature>
<organism evidence="10 11">
    <name type="scientific">Bacillus thuringiensis</name>
    <dbReference type="NCBI Taxonomy" id="1428"/>
    <lineage>
        <taxon>Bacteria</taxon>
        <taxon>Bacillati</taxon>
        <taxon>Bacillota</taxon>
        <taxon>Bacilli</taxon>
        <taxon>Bacillales</taxon>
        <taxon>Bacillaceae</taxon>
        <taxon>Bacillus</taxon>
        <taxon>Bacillus cereus group</taxon>
    </lineage>
</organism>
<evidence type="ECO:0000256" key="2">
    <source>
        <dbReference type="ARBA" id="ARBA00022801"/>
    </source>
</evidence>
<keyword evidence="5" id="KW-0346">Stress response</keyword>
<dbReference type="Pfam" id="PF00271">
    <property type="entry name" value="Helicase_C"/>
    <property type="match status" value="1"/>
</dbReference>
<reference evidence="10 11" key="1">
    <citation type="submission" date="2016-04" db="EMBL/GenBank/DDBJ databases">
        <title>High quality genome of the nematocidal Bacillus thuringiensis MYBT18246.</title>
        <authorList>
            <person name="Hollensteiner J."/>
            <person name="Poehlein A."/>
            <person name="Sproeer C."/>
            <person name="Bunk B."/>
            <person name="Rosenstiel P."/>
            <person name="Schulenburg H."/>
            <person name="Liesegang H."/>
        </authorList>
    </citation>
    <scope>NUCLEOTIDE SEQUENCE [LARGE SCALE GENOMIC DNA]</scope>
    <source>
        <strain evidence="10 11">MYBT18246</strain>
    </source>
</reference>
<keyword evidence="2 5" id="KW-0378">Hydrolase</keyword>
<evidence type="ECO:0000256" key="6">
    <source>
        <dbReference type="PROSITE-ProRule" id="PRU00552"/>
    </source>
</evidence>
<keyword evidence="5" id="KW-0963">Cytoplasm</keyword>
<feature type="domain" description="Helicase C-terminal" evidence="8">
    <location>
        <begin position="240"/>
        <end position="388"/>
    </location>
</feature>
<name>A0A9W3SFU1_BACTU</name>
<evidence type="ECO:0000313" key="11">
    <source>
        <dbReference type="Proteomes" id="UP000092743"/>
    </source>
</evidence>
<evidence type="ECO:0000256" key="3">
    <source>
        <dbReference type="ARBA" id="ARBA00022806"/>
    </source>
</evidence>
<protein>
    <recommendedName>
        <fullName evidence="5">DEAD-box ATP-dependent RNA helicase CshB</fullName>
        <ecNumber evidence="5">3.6.4.13</ecNumber>
    </recommendedName>
</protein>
<evidence type="ECO:0000259" key="8">
    <source>
        <dbReference type="PROSITE" id="PS51194"/>
    </source>
</evidence>
<dbReference type="PANTHER" id="PTHR47963:SF1">
    <property type="entry name" value="DEAD-BOX ATP-DEPENDENT RNA HELICASE CSHB"/>
    <property type="match status" value="1"/>
</dbReference>
<feature type="domain" description="Helicase ATP-binding" evidence="7">
    <location>
        <begin position="35"/>
        <end position="209"/>
    </location>
</feature>
<dbReference type="InterPro" id="IPR030881">
    <property type="entry name" value="CshB"/>
</dbReference>
<dbReference type="CDD" id="cd00268">
    <property type="entry name" value="DEADc"/>
    <property type="match status" value="1"/>
</dbReference>
<dbReference type="PANTHER" id="PTHR47963">
    <property type="entry name" value="DEAD-BOX ATP-DEPENDENT RNA HELICASE 47, MITOCHONDRIAL"/>
    <property type="match status" value="1"/>
</dbReference>
<dbReference type="GO" id="GO:0005524">
    <property type="term" value="F:ATP binding"/>
    <property type="evidence" value="ECO:0007669"/>
    <property type="project" value="UniProtKB-UniRule"/>
</dbReference>
<dbReference type="HAMAP" id="MF_01494">
    <property type="entry name" value="DEAD_helicase_CshB"/>
    <property type="match status" value="1"/>
</dbReference>
<dbReference type="PROSITE" id="PS51194">
    <property type="entry name" value="HELICASE_CTER"/>
    <property type="match status" value="1"/>
</dbReference>
<dbReference type="EC" id="3.6.4.13" evidence="5"/>
<dbReference type="InterPro" id="IPR014014">
    <property type="entry name" value="RNA_helicase_DEAD_Q_motif"/>
</dbReference>
<evidence type="ECO:0000259" key="7">
    <source>
        <dbReference type="PROSITE" id="PS51192"/>
    </source>
</evidence>
<dbReference type="GO" id="GO:0003724">
    <property type="term" value="F:RNA helicase activity"/>
    <property type="evidence" value="ECO:0007669"/>
    <property type="project" value="UniProtKB-UniRule"/>
</dbReference>
<dbReference type="GO" id="GO:0006401">
    <property type="term" value="P:RNA catabolic process"/>
    <property type="evidence" value="ECO:0007669"/>
    <property type="project" value="UniProtKB-UniRule"/>
</dbReference>
<dbReference type="GO" id="GO:0005840">
    <property type="term" value="C:ribosome"/>
    <property type="evidence" value="ECO:0007669"/>
    <property type="project" value="TreeGrafter"/>
</dbReference>
<keyword evidence="3 5" id="KW-0347">Helicase</keyword>
<comment type="similarity">
    <text evidence="5">Belongs to the DEAD box helicase family. CshB subfamily.</text>
</comment>
<evidence type="ECO:0000259" key="9">
    <source>
        <dbReference type="PROSITE" id="PS51195"/>
    </source>
</evidence>
<keyword evidence="1 5" id="KW-0547">Nucleotide-binding</keyword>
<keyword evidence="4 5" id="KW-0067">ATP-binding</keyword>
<dbReference type="GO" id="GO:0016787">
    <property type="term" value="F:hydrolase activity"/>
    <property type="evidence" value="ECO:0007669"/>
    <property type="project" value="UniProtKB-KW"/>
</dbReference>
<feature type="short sequence motif" description="Q motif" evidence="6">
    <location>
        <begin position="4"/>
        <end position="32"/>
    </location>
</feature>